<evidence type="ECO:0000313" key="5">
    <source>
        <dbReference type="EMBL" id="NYJ20139.1"/>
    </source>
</evidence>
<feature type="compositionally biased region" description="Basic residues" evidence="1">
    <location>
        <begin position="677"/>
        <end position="686"/>
    </location>
</feature>
<feature type="region of interest" description="Disordered" evidence="1">
    <location>
        <begin position="654"/>
        <end position="686"/>
    </location>
</feature>
<dbReference type="Proteomes" id="UP000537260">
    <property type="component" value="Unassembled WGS sequence"/>
</dbReference>
<keyword evidence="6" id="KW-1185">Reference proteome</keyword>
<keyword evidence="3" id="KW-0732">Signal</keyword>
<feature type="transmembrane region" description="Helical" evidence="2">
    <location>
        <begin position="183"/>
        <end position="203"/>
    </location>
</feature>
<protein>
    <submittedName>
        <fullName evidence="5">Putative membrane protein YgcG</fullName>
    </submittedName>
</protein>
<dbReference type="Pfam" id="PF04536">
    <property type="entry name" value="TPM_phosphatase"/>
    <property type="match status" value="1"/>
</dbReference>
<dbReference type="EMBL" id="JACCFM010000001">
    <property type="protein sequence ID" value="NYJ20139.1"/>
    <property type="molecule type" value="Genomic_DNA"/>
</dbReference>
<evidence type="ECO:0000259" key="4">
    <source>
        <dbReference type="Pfam" id="PF04536"/>
    </source>
</evidence>
<evidence type="ECO:0000256" key="3">
    <source>
        <dbReference type="SAM" id="SignalP"/>
    </source>
</evidence>
<sequence length="686" mass="68606">MRARSLVGAVFLLAALTLAAPTIAHAESPVTFGSSHIVDTVGALGDRNDEVVAAIDTLAAETGTDLFVVYVDSFTGVSDRQEWADQTADKNGLGTNDVLLAVATKSRQYQLSAAPDFRLTDAQLSAVESVAIEPPLRQSDWAGAALGAASGLTESLQGQPVTTPQIIPGDATPSSGGGGGGNVLTIGLIVAVILVAGILFFVLRSKKRGAASRGPAGAGTTAVVPTAQLKQQAGSALVQTDDAVKTSGQELGFAIAQYGDDATAAFQDALTAATATLRQAFTLQQKLDDSVPDTEQQQRDWYAEIAALCAQANAVLDEQAADFDALRQLEKNAPAAAAATASAATAADARLANAEARLSDLASRYTAASIATVADNPVQARERLAFAANALDEANSRLAAGDTASAAVGIRAAEESVAQARLLLDAIDRLGDDLQQAASTVTAALADLETDLVTARSVPVTDGASASLPGVIAQTEQTVATATARLEAGPINPIELVQLLDAANTPMDAALQGVRDAAAQLQRAQAALSQTLLAARSQVSAAEDFITARRGAVGAEARTRLAEAGRLVVQADSLAQSDPPTALAAAQRADSLAADAIRLAQNDVNGFGAGGGLGGLLGGASGSSGSGSGTMGAVLGGILISSLLNGGGGGGGGGMFGGGSRSSGSRSAGSFGGSGTRSRRGGGGRF</sequence>
<proteinExistence type="predicted"/>
<dbReference type="InterPro" id="IPR007621">
    <property type="entry name" value="TPM_dom"/>
</dbReference>
<evidence type="ECO:0000256" key="2">
    <source>
        <dbReference type="SAM" id="Phobius"/>
    </source>
</evidence>
<feature type="domain" description="TPM" evidence="4">
    <location>
        <begin position="38"/>
        <end position="152"/>
    </location>
</feature>
<dbReference type="Gene3D" id="3.10.310.50">
    <property type="match status" value="1"/>
</dbReference>
<dbReference type="AlphaFoldDB" id="A0A7Z0EEF1"/>
<gene>
    <name evidence="5" type="ORF">HNR05_001930</name>
</gene>
<name>A0A7Z0EEF1_9MICO</name>
<feature type="signal peptide" evidence="3">
    <location>
        <begin position="1"/>
        <end position="26"/>
    </location>
</feature>
<reference evidence="5 6" key="1">
    <citation type="submission" date="2020-07" db="EMBL/GenBank/DDBJ databases">
        <title>Sequencing the genomes of 1000 actinobacteria strains.</title>
        <authorList>
            <person name="Klenk H.-P."/>
        </authorList>
    </citation>
    <scope>NUCLEOTIDE SEQUENCE [LARGE SCALE GENOMIC DNA]</scope>
    <source>
        <strain evidence="5 6">LI1</strain>
    </source>
</reference>
<feature type="chain" id="PRO_5031023493" evidence="3">
    <location>
        <begin position="27"/>
        <end position="686"/>
    </location>
</feature>
<organism evidence="5 6">
    <name type="scientific">Glaciibacter psychrotolerans</name>
    <dbReference type="NCBI Taxonomy" id="670054"/>
    <lineage>
        <taxon>Bacteria</taxon>
        <taxon>Bacillati</taxon>
        <taxon>Actinomycetota</taxon>
        <taxon>Actinomycetes</taxon>
        <taxon>Micrococcales</taxon>
        <taxon>Microbacteriaceae</taxon>
        <taxon>Glaciibacter</taxon>
    </lineage>
</organism>
<keyword evidence="2" id="KW-1133">Transmembrane helix</keyword>
<evidence type="ECO:0000256" key="1">
    <source>
        <dbReference type="SAM" id="MobiDB-lite"/>
    </source>
</evidence>
<keyword evidence="2" id="KW-0472">Membrane</keyword>
<comment type="caution">
    <text evidence="5">The sequence shown here is derived from an EMBL/GenBank/DDBJ whole genome shotgun (WGS) entry which is preliminary data.</text>
</comment>
<dbReference type="RefSeq" id="WP_179578791.1">
    <property type="nucleotide sequence ID" value="NZ_JACCFM010000001.1"/>
</dbReference>
<keyword evidence="2" id="KW-0812">Transmembrane</keyword>
<evidence type="ECO:0000313" key="6">
    <source>
        <dbReference type="Proteomes" id="UP000537260"/>
    </source>
</evidence>
<accession>A0A7Z0EEF1</accession>